<evidence type="ECO:0000313" key="2">
    <source>
        <dbReference type="EMBL" id="TZF91269.1"/>
    </source>
</evidence>
<dbReference type="Gene3D" id="3.40.50.10610">
    <property type="entry name" value="ABC-type transport auxiliary lipoprotein component"/>
    <property type="match status" value="1"/>
</dbReference>
<evidence type="ECO:0000313" key="3">
    <source>
        <dbReference type="Proteomes" id="UP000323164"/>
    </source>
</evidence>
<name>A0A5D8Z8V9_9GAMM</name>
<dbReference type="SUPFAM" id="SSF159594">
    <property type="entry name" value="XCC0632-like"/>
    <property type="match status" value="1"/>
</dbReference>
<keyword evidence="3" id="KW-1185">Reference proteome</keyword>
<dbReference type="OrthoDB" id="5795476at2"/>
<dbReference type="RefSeq" id="WP_149351759.1">
    <property type="nucleotide sequence ID" value="NZ_VTRV01000013.1"/>
</dbReference>
<dbReference type="Pfam" id="PF03886">
    <property type="entry name" value="ABC_trans_aux"/>
    <property type="match status" value="1"/>
</dbReference>
<accession>A0A5D8Z8V9</accession>
<dbReference type="EMBL" id="VTRV01000013">
    <property type="protein sequence ID" value="TZF91269.1"/>
    <property type="molecule type" value="Genomic_DNA"/>
</dbReference>
<dbReference type="InterPro" id="IPR005586">
    <property type="entry name" value="ABC_trans_aux"/>
</dbReference>
<sequence>MSALPVNPPSAPLLRALGALVIAAALPACSLLGGHKEPPRQFAPVAHVAADASWPRVDAQLTIAPPQIIRSYDTLRIAVRPTPQELQVYKDGVWAQRPSEMLTASLLRTFEDAGRLRAVARDSSGVSGDFRLLLDIRRFEADYAGAATPSATIEVSAKLVRKDGTDVVASRTFLQAEPATDTTVPQVVDAFDRALARVDRDIAGWTLASMAHAHN</sequence>
<comment type="caution">
    <text evidence="2">The sequence shown here is derived from an EMBL/GenBank/DDBJ whole genome shotgun (WGS) entry which is preliminary data.</text>
</comment>
<protein>
    <submittedName>
        <fullName evidence="2">ABC transporter</fullName>
    </submittedName>
</protein>
<feature type="domain" description="ABC-type transport auxiliary lipoprotein component" evidence="1">
    <location>
        <begin position="43"/>
        <end position="203"/>
    </location>
</feature>
<proteinExistence type="predicted"/>
<dbReference type="Proteomes" id="UP000323164">
    <property type="component" value="Unassembled WGS sequence"/>
</dbReference>
<reference evidence="2 3" key="1">
    <citation type="submission" date="2019-08" db="EMBL/GenBank/DDBJ databases">
        <title>Draft genome sequence of Lysobacter sp. UKS-15.</title>
        <authorList>
            <person name="Im W.-T."/>
        </authorList>
    </citation>
    <scope>NUCLEOTIDE SEQUENCE [LARGE SCALE GENOMIC DNA]</scope>
    <source>
        <strain evidence="2 3">UKS-15</strain>
    </source>
</reference>
<evidence type="ECO:0000259" key="1">
    <source>
        <dbReference type="Pfam" id="PF03886"/>
    </source>
</evidence>
<organism evidence="2 3">
    <name type="scientific">Cognatilysobacter lacus</name>
    <dbReference type="NCBI Taxonomy" id="1643323"/>
    <lineage>
        <taxon>Bacteria</taxon>
        <taxon>Pseudomonadati</taxon>
        <taxon>Pseudomonadota</taxon>
        <taxon>Gammaproteobacteria</taxon>
        <taxon>Lysobacterales</taxon>
        <taxon>Lysobacteraceae</taxon>
        <taxon>Cognatilysobacter</taxon>
    </lineage>
</organism>
<dbReference type="AlphaFoldDB" id="A0A5D8Z8V9"/>
<gene>
    <name evidence="2" type="ORF">FW784_02390</name>
</gene>